<sequence>MQWIRTHAILLAMCLPIALFFFISAIVPHERVDGPSGIDPMPFLWMNVIRVVAMACAIGLFAKTILNVFPLRVDHWGLLVGVIGGVIWIALCRWGIESQLTAALGFSESLLGQRSGLDPWQAYPEASSLYAFLGFRFALLVVCVPIAEELFLRGFFMRAVDQGEWEYLPLKSVGWTGLIAGTGYGVLTHPSEFFAAAVWFSLVTWLMVRTNRFWNCVLAHAVTNLILGLYIVWAGHWELW</sequence>
<comment type="caution">
    <text evidence="3">The sequence shown here is derived from an EMBL/GenBank/DDBJ whole genome shotgun (WGS) entry which is preliminary data.</text>
</comment>
<name>A0A5C5ZYN9_9BACT</name>
<feature type="transmembrane region" description="Helical" evidence="1">
    <location>
        <begin position="7"/>
        <end position="27"/>
    </location>
</feature>
<dbReference type="NCBIfam" id="TIGR03008">
    <property type="entry name" value="pepcterm_CAAX"/>
    <property type="match status" value="1"/>
</dbReference>
<evidence type="ECO:0000256" key="1">
    <source>
        <dbReference type="SAM" id="Phobius"/>
    </source>
</evidence>
<keyword evidence="3" id="KW-0378">Hydrolase</keyword>
<dbReference type="EMBL" id="SJPN01000010">
    <property type="protein sequence ID" value="TWT92744.1"/>
    <property type="molecule type" value="Genomic_DNA"/>
</dbReference>
<dbReference type="Pfam" id="PF02517">
    <property type="entry name" value="Rce1-like"/>
    <property type="match status" value="1"/>
</dbReference>
<accession>A0A5C5ZYN9</accession>
<feature type="transmembrane region" description="Helical" evidence="1">
    <location>
        <begin position="47"/>
        <end position="69"/>
    </location>
</feature>
<dbReference type="GO" id="GO:0004175">
    <property type="term" value="F:endopeptidase activity"/>
    <property type="evidence" value="ECO:0007669"/>
    <property type="project" value="UniProtKB-ARBA"/>
</dbReference>
<evidence type="ECO:0000313" key="4">
    <source>
        <dbReference type="Proteomes" id="UP000320176"/>
    </source>
</evidence>
<dbReference type="GO" id="GO:0080120">
    <property type="term" value="P:CAAX-box protein maturation"/>
    <property type="evidence" value="ECO:0007669"/>
    <property type="project" value="UniProtKB-ARBA"/>
</dbReference>
<dbReference type="AlphaFoldDB" id="A0A5C5ZYN9"/>
<dbReference type="OrthoDB" id="9787923at2"/>
<reference evidence="3 4" key="1">
    <citation type="submission" date="2019-02" db="EMBL/GenBank/DDBJ databases">
        <title>Deep-cultivation of Planctomycetes and their phenomic and genomic characterization uncovers novel biology.</title>
        <authorList>
            <person name="Wiegand S."/>
            <person name="Jogler M."/>
            <person name="Boedeker C."/>
            <person name="Pinto D."/>
            <person name="Vollmers J."/>
            <person name="Rivas-Marin E."/>
            <person name="Kohn T."/>
            <person name="Peeters S.H."/>
            <person name="Heuer A."/>
            <person name="Rast P."/>
            <person name="Oberbeckmann S."/>
            <person name="Bunk B."/>
            <person name="Jeske O."/>
            <person name="Meyerdierks A."/>
            <person name="Storesund J.E."/>
            <person name="Kallscheuer N."/>
            <person name="Luecker S."/>
            <person name="Lage O.M."/>
            <person name="Pohl T."/>
            <person name="Merkel B.J."/>
            <person name="Hornburger P."/>
            <person name="Mueller R.-W."/>
            <person name="Bruemmer F."/>
            <person name="Labrenz M."/>
            <person name="Spormann A.M."/>
            <person name="Op Den Camp H."/>
            <person name="Overmann J."/>
            <person name="Amann R."/>
            <person name="Jetten M.S.M."/>
            <person name="Mascher T."/>
            <person name="Medema M.H."/>
            <person name="Devos D.P."/>
            <person name="Kaster A.-K."/>
            <person name="Ovreas L."/>
            <person name="Rohde M."/>
            <person name="Galperin M.Y."/>
            <person name="Jogler C."/>
        </authorList>
    </citation>
    <scope>NUCLEOTIDE SEQUENCE [LARGE SCALE GENOMIC DNA]</scope>
    <source>
        <strain evidence="3 4">Pla52n</strain>
    </source>
</reference>
<dbReference type="GO" id="GO:0006508">
    <property type="term" value="P:proteolysis"/>
    <property type="evidence" value="ECO:0007669"/>
    <property type="project" value="UniProtKB-KW"/>
</dbReference>
<feature type="domain" description="CAAX prenyl protease 2/Lysostaphin resistance protein A-like" evidence="2">
    <location>
        <begin position="135"/>
        <end position="226"/>
    </location>
</feature>
<dbReference type="RefSeq" id="WP_146523043.1">
    <property type="nucleotide sequence ID" value="NZ_CP151726.1"/>
</dbReference>
<protein>
    <submittedName>
        <fullName evidence="3">CAAX amino terminal protease self-immunity</fullName>
    </submittedName>
</protein>
<feature type="transmembrane region" description="Helical" evidence="1">
    <location>
        <begin position="213"/>
        <end position="233"/>
    </location>
</feature>
<gene>
    <name evidence="3" type="ORF">Pla52n_61090</name>
</gene>
<dbReference type="InterPro" id="IPR003675">
    <property type="entry name" value="Rce1/LyrA-like_dom"/>
</dbReference>
<organism evidence="3 4">
    <name type="scientific">Stieleria varia</name>
    <dbReference type="NCBI Taxonomy" id="2528005"/>
    <lineage>
        <taxon>Bacteria</taxon>
        <taxon>Pseudomonadati</taxon>
        <taxon>Planctomycetota</taxon>
        <taxon>Planctomycetia</taxon>
        <taxon>Pirellulales</taxon>
        <taxon>Pirellulaceae</taxon>
        <taxon>Stieleria</taxon>
    </lineage>
</organism>
<feature type="transmembrane region" description="Helical" evidence="1">
    <location>
        <begin position="129"/>
        <end position="147"/>
    </location>
</feature>
<proteinExistence type="predicted"/>
<dbReference type="InterPro" id="IPR014346">
    <property type="entry name" value="Prenyl_protease-related"/>
</dbReference>
<keyword evidence="4" id="KW-1185">Reference proteome</keyword>
<keyword evidence="1" id="KW-0812">Transmembrane</keyword>
<feature type="transmembrane region" description="Helical" evidence="1">
    <location>
        <begin position="76"/>
        <end position="96"/>
    </location>
</feature>
<evidence type="ECO:0000259" key="2">
    <source>
        <dbReference type="Pfam" id="PF02517"/>
    </source>
</evidence>
<keyword evidence="1" id="KW-1133">Transmembrane helix</keyword>
<keyword evidence="1" id="KW-0472">Membrane</keyword>
<keyword evidence="3" id="KW-0645">Protease</keyword>
<dbReference type="Proteomes" id="UP000320176">
    <property type="component" value="Unassembled WGS sequence"/>
</dbReference>
<evidence type="ECO:0000313" key="3">
    <source>
        <dbReference type="EMBL" id="TWT92744.1"/>
    </source>
</evidence>